<sequence length="146" mass="17520">MTRSEVISNLFKSTPKSLYWLAVEAVAREINEKCDEYDLEKLPKVVANLKESLQLPNTVFNDVLFQHFPCFIYCSDYFVMKKQCGKCKFVVDDNLRKEYFLYEMFCEKCNNEMFTLIDPHEHEWDDIDHNDDNFVLEFFYNGDLNY</sequence>
<protein>
    <submittedName>
        <fullName evidence="1">Uncharacterized protein</fullName>
    </submittedName>
</protein>
<organism evidence="1 2">
    <name type="scientific">Diatraea saccharalis granulovirus</name>
    <dbReference type="NCBI Taxonomy" id="1675862"/>
    <lineage>
        <taxon>Viruses</taxon>
        <taxon>Viruses incertae sedis</taxon>
        <taxon>Naldaviricetes</taxon>
        <taxon>Lefavirales</taxon>
        <taxon>Baculoviridae</taxon>
        <taxon>Betabaculovirus</taxon>
        <taxon>Betabaculovirus disaccharalis</taxon>
    </lineage>
</organism>
<evidence type="ECO:0000313" key="2">
    <source>
        <dbReference type="Proteomes" id="UP000203433"/>
    </source>
</evidence>
<evidence type="ECO:0000313" key="1">
    <source>
        <dbReference type="EMBL" id="AKN80794.1"/>
    </source>
</evidence>
<dbReference type="Proteomes" id="UP000203433">
    <property type="component" value="Segment"/>
</dbReference>
<reference evidence="1 2" key="1">
    <citation type="journal article" date="2015" name="J. Virol.">
        <title>A betabaculovirus-encoded gp64 homolog is a functional envelope fusion protein.</title>
        <authorList>
            <person name="Ardisson-Araujo D.M."/>
            <person name="Melo F.L."/>
            <person name="Clem R.J."/>
            <person name="Wolff J.L."/>
            <person name="Ribeiro B.M."/>
        </authorList>
    </citation>
    <scope>NUCLEOTIDE SEQUENCE [LARGE SCALE GENOMIC DNA]</scope>
    <source>
        <strain evidence="1 2">Parana-2009</strain>
    </source>
</reference>
<dbReference type="KEGG" id="vg:26374000"/>
<name>A0A0R7EYY5_9BBAC</name>
<dbReference type="EMBL" id="KP296186">
    <property type="protein sequence ID" value="AKN80794.1"/>
    <property type="molecule type" value="Genomic_DNA"/>
</dbReference>
<keyword evidence="2" id="KW-1185">Reference proteome</keyword>
<dbReference type="RefSeq" id="YP_009182252.1">
    <property type="nucleotide sequence ID" value="NC_028491.1"/>
</dbReference>
<accession>A0A0R7EYY5</accession>
<proteinExistence type="predicted"/>
<gene>
    <name evidence="1" type="primary">ORF-54</name>
</gene>
<dbReference type="GeneID" id="26374000"/>